<dbReference type="GO" id="GO:0030515">
    <property type="term" value="F:snoRNA binding"/>
    <property type="evidence" value="ECO:0007669"/>
    <property type="project" value="TreeGrafter"/>
</dbReference>
<keyword evidence="1" id="KW-0687">Ribonucleoprotein</keyword>
<sequence>MTSLKLQLNKLADAHTQWQLTDSENRKRASFLYDPKVASTLDRETIYCLGTNGFEELCLLDSGFEEFERVLFSDTSLTFERSIQTKEVNDSLNLTIRRFLIRLSPYFLLSPAHKALEWLVHRFFIHFYNVDDLMRCILPYHEHNYFTRAIQMFRFNDKHSAWNWLEPAQKAGTTISGIVMANRCATDLGFLNFICESTTMAVQEFGSNYSSLRVIINFYLKTLCSTILHSLSHKKKKKKKNSNEENFIAQFMPYLLKGLKSKCLDYKRATYLILSNLSNIFTFQTNIKDEILNIVSKVRQSFV</sequence>
<dbReference type="GO" id="GO:0030686">
    <property type="term" value="C:90S preribosome"/>
    <property type="evidence" value="ECO:0007669"/>
    <property type="project" value="TreeGrafter"/>
</dbReference>
<accession>A0A815WNQ0</accession>
<dbReference type="GO" id="GO:0045943">
    <property type="term" value="P:positive regulation of transcription by RNA polymerase I"/>
    <property type="evidence" value="ECO:0007669"/>
    <property type="project" value="TreeGrafter"/>
</dbReference>
<dbReference type="GO" id="GO:0000462">
    <property type="term" value="P:maturation of SSU-rRNA from tricistronic rRNA transcript (SSU-rRNA, 5.8S rRNA, LSU-rRNA)"/>
    <property type="evidence" value="ECO:0007669"/>
    <property type="project" value="TreeGrafter"/>
</dbReference>
<gene>
    <name evidence="2" type="ORF">SEV965_LOCUS38394</name>
</gene>
<comment type="function">
    <text evidence="1">Involved in nucleolar processing of pre-18S ribosomal RNA.</text>
</comment>
<comment type="subcellular location">
    <subcellularLocation>
        <location evidence="1">Nucleus</location>
        <location evidence="1">Nucleolus</location>
    </subcellularLocation>
</comment>
<keyword evidence="1" id="KW-0539">Nucleus</keyword>
<evidence type="ECO:0000313" key="2">
    <source>
        <dbReference type="EMBL" id="CAF1545562.1"/>
    </source>
</evidence>
<dbReference type="PANTHER" id="PTHR13457:SF1">
    <property type="entry name" value="HEAT REPEAT-CONTAINING PROTEIN 1"/>
    <property type="match status" value="1"/>
</dbReference>
<comment type="similarity">
    <text evidence="1">Belongs to the HEATR1/UTP10 family.</text>
</comment>
<dbReference type="AlphaFoldDB" id="A0A815WNQ0"/>
<comment type="caution">
    <text evidence="2">The sequence shown here is derived from an EMBL/GenBank/DDBJ whole genome shotgun (WGS) entry which is preliminary data.</text>
</comment>
<organism evidence="2 3">
    <name type="scientific">Rotaria sordida</name>
    <dbReference type="NCBI Taxonomy" id="392033"/>
    <lineage>
        <taxon>Eukaryota</taxon>
        <taxon>Metazoa</taxon>
        <taxon>Spiralia</taxon>
        <taxon>Gnathifera</taxon>
        <taxon>Rotifera</taxon>
        <taxon>Eurotatoria</taxon>
        <taxon>Bdelloidea</taxon>
        <taxon>Philodinida</taxon>
        <taxon>Philodinidae</taxon>
        <taxon>Rotaria</taxon>
    </lineage>
</organism>
<evidence type="ECO:0000313" key="3">
    <source>
        <dbReference type="Proteomes" id="UP000663889"/>
    </source>
</evidence>
<dbReference type="Proteomes" id="UP000663889">
    <property type="component" value="Unassembled WGS sequence"/>
</dbReference>
<evidence type="ECO:0000256" key="1">
    <source>
        <dbReference type="RuleBase" id="RU367065"/>
    </source>
</evidence>
<reference evidence="2" key="1">
    <citation type="submission" date="2021-02" db="EMBL/GenBank/DDBJ databases">
        <authorList>
            <person name="Nowell W R."/>
        </authorList>
    </citation>
    <scope>NUCLEOTIDE SEQUENCE</scope>
</reference>
<dbReference type="EMBL" id="CAJNOU010009316">
    <property type="protein sequence ID" value="CAF1545562.1"/>
    <property type="molecule type" value="Genomic_DNA"/>
</dbReference>
<name>A0A815WNQ0_9BILA</name>
<protein>
    <recommendedName>
        <fullName evidence="1">HEAT repeat-containing protein 1</fullName>
    </recommendedName>
</protein>
<proteinExistence type="inferred from homology"/>
<dbReference type="GO" id="GO:0034455">
    <property type="term" value="C:t-UTP complex"/>
    <property type="evidence" value="ECO:0007669"/>
    <property type="project" value="TreeGrafter"/>
</dbReference>
<dbReference type="PANTHER" id="PTHR13457">
    <property type="entry name" value="BAP28"/>
    <property type="match status" value="1"/>
</dbReference>
<keyword evidence="1" id="KW-0698">rRNA processing</keyword>
<dbReference type="InterPro" id="IPR040191">
    <property type="entry name" value="UTP10"/>
</dbReference>
<dbReference type="GO" id="GO:0032040">
    <property type="term" value="C:small-subunit processome"/>
    <property type="evidence" value="ECO:0007669"/>
    <property type="project" value="TreeGrafter"/>
</dbReference>
<keyword evidence="1" id="KW-0690">Ribosome biogenesis</keyword>